<organism evidence="1 2">
    <name type="scientific">Fusarium oxysporum f. sp. cubense (strain race 1)</name>
    <name type="common">Panama disease fungus</name>
    <dbReference type="NCBI Taxonomy" id="1229664"/>
    <lineage>
        <taxon>Eukaryota</taxon>
        <taxon>Fungi</taxon>
        <taxon>Dikarya</taxon>
        <taxon>Ascomycota</taxon>
        <taxon>Pezizomycotina</taxon>
        <taxon>Sordariomycetes</taxon>
        <taxon>Hypocreomycetidae</taxon>
        <taxon>Hypocreales</taxon>
        <taxon>Nectriaceae</taxon>
        <taxon>Fusarium</taxon>
        <taxon>Fusarium oxysporum species complex</taxon>
    </lineage>
</organism>
<dbReference type="HOGENOM" id="CLU_2015335_0_0_1"/>
<name>N4TZA4_FUSC1</name>
<dbReference type="OMA" id="FWRPPET"/>
<sequence length="123" mass="13395">LQRLFPFSQGSLTPPDPCLRLEGLCCRWRRPWASLIHQTTEIRLGVDHTFWRPPETTASVLNGTSGAISNAGTLKAELLQSLGSGWRVGLSTGNPTRSSVRASPLSPLQWLGSNGDAAYYHPP</sequence>
<evidence type="ECO:0000313" key="2">
    <source>
        <dbReference type="Proteomes" id="UP000016928"/>
    </source>
</evidence>
<reference evidence="2" key="2">
    <citation type="journal article" date="2014" name="PLoS ONE">
        <title>Genome and Transcriptome Analysis of the Fungal Pathogen Fusarium oxysporum f. sp. cubense Causing Banana Vascular Wilt Disease.</title>
        <authorList>
            <person name="Guo L."/>
            <person name="Han L."/>
            <person name="Yang L."/>
            <person name="Zeng H."/>
            <person name="Fan D."/>
            <person name="Zhu Y."/>
            <person name="Feng Y."/>
            <person name="Wang G."/>
            <person name="Peng C."/>
            <person name="Jiang X."/>
            <person name="Zhou D."/>
            <person name="Ni P."/>
            <person name="Liang C."/>
            <person name="Liu L."/>
            <person name="Wang J."/>
            <person name="Mao C."/>
            <person name="Fang X."/>
            <person name="Peng M."/>
            <person name="Huang J."/>
        </authorList>
    </citation>
    <scope>NUCLEOTIDE SEQUENCE [LARGE SCALE GENOMIC DNA]</scope>
    <source>
        <strain evidence="2">race 1</strain>
    </source>
</reference>
<accession>N4TZA4</accession>
<dbReference type="VEuPathDB" id="FungiDB:FOC1_g10006633"/>
<reference evidence="2" key="1">
    <citation type="submission" date="2012-09" db="EMBL/GenBank/DDBJ databases">
        <title>Genome sequencing and comparative transcriptomics of race 1 and race 4 of banana pathogen: Fusarium oxysporum f. sp. cubense.</title>
        <authorList>
            <person name="Fang X."/>
            <person name="Huang J."/>
        </authorList>
    </citation>
    <scope>NUCLEOTIDE SEQUENCE [LARGE SCALE GENOMIC DNA]</scope>
    <source>
        <strain evidence="2">race 1</strain>
    </source>
</reference>
<proteinExistence type="predicted"/>
<dbReference type="Proteomes" id="UP000016928">
    <property type="component" value="Unassembled WGS sequence"/>
</dbReference>
<evidence type="ECO:0000313" key="1">
    <source>
        <dbReference type="EMBL" id="ENH63020.1"/>
    </source>
</evidence>
<dbReference type="AlphaFoldDB" id="N4TZA4"/>
<dbReference type="EMBL" id="KB731256">
    <property type="protein sequence ID" value="ENH63020.1"/>
    <property type="molecule type" value="Genomic_DNA"/>
</dbReference>
<protein>
    <submittedName>
        <fullName evidence="1">Uncharacterized protein</fullName>
    </submittedName>
</protein>
<gene>
    <name evidence="1" type="ORF">FOC1_g10006633</name>
</gene>
<feature type="non-terminal residue" evidence="1">
    <location>
        <position position="1"/>
    </location>
</feature>